<dbReference type="UniPathway" id="UPA00085"/>
<evidence type="ECO:0000256" key="13">
    <source>
        <dbReference type="SAM" id="Phobius"/>
    </source>
</evidence>
<feature type="transmembrane region" description="Helical" evidence="13">
    <location>
        <begin position="131"/>
        <end position="152"/>
    </location>
</feature>
<evidence type="ECO:0000256" key="8">
    <source>
        <dbReference type="ARBA" id="ARBA00023136"/>
    </source>
</evidence>
<dbReference type="Pfam" id="PF01066">
    <property type="entry name" value="CDP-OH_P_transf"/>
    <property type="match status" value="1"/>
</dbReference>
<evidence type="ECO:0000256" key="4">
    <source>
        <dbReference type="ARBA" id="ARBA00022679"/>
    </source>
</evidence>
<dbReference type="Proteomes" id="UP000290624">
    <property type="component" value="Unassembled WGS sequence"/>
</dbReference>
<evidence type="ECO:0000256" key="1">
    <source>
        <dbReference type="ARBA" id="ARBA00004141"/>
    </source>
</evidence>
<dbReference type="GO" id="GO:0016020">
    <property type="term" value="C:membrane"/>
    <property type="evidence" value="ECO:0007669"/>
    <property type="project" value="UniProtKB-SubCell"/>
</dbReference>
<dbReference type="PIRSF" id="PIRSF000847">
    <property type="entry name" value="Phos_ph_gly_syn"/>
    <property type="match status" value="1"/>
</dbReference>
<keyword evidence="4 12" id="KW-0808">Transferase</keyword>
<comment type="similarity">
    <text evidence="2 12">Belongs to the CDP-alcohol phosphatidyltransferase class-I family.</text>
</comment>
<feature type="transmembrane region" description="Helical" evidence="13">
    <location>
        <begin position="158"/>
        <end position="179"/>
    </location>
</feature>
<dbReference type="InterPro" id="IPR048254">
    <property type="entry name" value="CDP_ALCOHOL_P_TRANSF_CS"/>
</dbReference>
<accession>A0A4Q2EJJ8</accession>
<evidence type="ECO:0000256" key="7">
    <source>
        <dbReference type="ARBA" id="ARBA00023098"/>
    </source>
</evidence>
<comment type="caution">
    <text evidence="14">The sequence shown here is derived from an EMBL/GenBank/DDBJ whole genome shotgun (WGS) entry which is preliminary data.</text>
</comment>
<proteinExistence type="inferred from homology"/>
<dbReference type="GO" id="GO:0046474">
    <property type="term" value="P:glycerophospholipid biosynthetic process"/>
    <property type="evidence" value="ECO:0007669"/>
    <property type="project" value="TreeGrafter"/>
</dbReference>
<evidence type="ECO:0000256" key="9">
    <source>
        <dbReference type="ARBA" id="ARBA00023209"/>
    </source>
</evidence>
<evidence type="ECO:0000256" key="5">
    <source>
        <dbReference type="ARBA" id="ARBA00022692"/>
    </source>
</evidence>
<dbReference type="InterPro" id="IPR043130">
    <property type="entry name" value="CDP-OH_PTrfase_TM_dom"/>
</dbReference>
<gene>
    <name evidence="14" type="primary">pgsA</name>
    <name evidence="14" type="ORF">C1706_00925</name>
</gene>
<organism evidence="14 15">
    <name type="scientific">Propioniciclava flava</name>
    <dbReference type="NCBI Taxonomy" id="2072026"/>
    <lineage>
        <taxon>Bacteria</taxon>
        <taxon>Bacillati</taxon>
        <taxon>Actinomycetota</taxon>
        <taxon>Actinomycetes</taxon>
        <taxon>Propionibacteriales</taxon>
        <taxon>Propionibacteriaceae</taxon>
        <taxon>Propioniciclava</taxon>
    </lineage>
</organism>
<comment type="subcellular location">
    <subcellularLocation>
        <location evidence="1">Membrane</location>
        <topology evidence="1">Multi-pass membrane protein</topology>
    </subcellularLocation>
</comment>
<keyword evidence="7" id="KW-0443">Lipid metabolism</keyword>
<dbReference type="InterPro" id="IPR050324">
    <property type="entry name" value="CDP-alcohol_PTase-I"/>
</dbReference>
<evidence type="ECO:0000256" key="11">
    <source>
        <dbReference type="NCBIfam" id="TIGR00560"/>
    </source>
</evidence>
<dbReference type="PANTHER" id="PTHR14269:SF52">
    <property type="entry name" value="PHOSPHATIDYLGLYCEROPHOSPHATE SYNTHASE-RELATED"/>
    <property type="match status" value="1"/>
</dbReference>
<keyword evidence="9" id="KW-0594">Phospholipid biosynthesis</keyword>
<protein>
    <recommendedName>
        <fullName evidence="11">CDP-diacylglycerol--glycerol-3-phosphate 3-phosphatidyltransferase</fullName>
        <ecNumber evidence="11">2.7.8.5</ecNumber>
    </recommendedName>
</protein>
<evidence type="ECO:0000313" key="15">
    <source>
        <dbReference type="Proteomes" id="UP000290624"/>
    </source>
</evidence>
<feature type="transmembrane region" description="Helical" evidence="13">
    <location>
        <begin position="100"/>
        <end position="119"/>
    </location>
</feature>
<evidence type="ECO:0000256" key="3">
    <source>
        <dbReference type="ARBA" id="ARBA00022516"/>
    </source>
</evidence>
<evidence type="ECO:0000256" key="12">
    <source>
        <dbReference type="RuleBase" id="RU003750"/>
    </source>
</evidence>
<dbReference type="PROSITE" id="PS00379">
    <property type="entry name" value="CDP_ALCOHOL_P_TRANSF"/>
    <property type="match status" value="1"/>
</dbReference>
<dbReference type="InterPro" id="IPR004570">
    <property type="entry name" value="Phosphatidylglycerol_P_synth"/>
</dbReference>
<dbReference type="EMBL" id="PPCV01000001">
    <property type="protein sequence ID" value="RXW33363.1"/>
    <property type="molecule type" value="Genomic_DNA"/>
</dbReference>
<dbReference type="Gene3D" id="1.20.120.1760">
    <property type="match status" value="1"/>
</dbReference>
<keyword evidence="10" id="KW-1208">Phospholipid metabolism</keyword>
<keyword evidence="3" id="KW-0444">Lipid biosynthesis</keyword>
<keyword evidence="5 13" id="KW-0812">Transmembrane</keyword>
<keyword evidence="8 13" id="KW-0472">Membrane</keyword>
<dbReference type="EC" id="2.7.8.5" evidence="11"/>
<feature type="transmembrane region" description="Helical" evidence="13">
    <location>
        <begin position="39"/>
        <end position="57"/>
    </location>
</feature>
<keyword evidence="6 13" id="KW-1133">Transmembrane helix</keyword>
<feature type="transmembrane region" description="Helical" evidence="13">
    <location>
        <begin position="12"/>
        <end position="33"/>
    </location>
</feature>
<dbReference type="PANTHER" id="PTHR14269">
    <property type="entry name" value="CDP-DIACYLGLYCEROL--GLYCEROL-3-PHOSPHATE 3-PHOSPHATIDYLTRANSFERASE-RELATED"/>
    <property type="match status" value="1"/>
</dbReference>
<evidence type="ECO:0000313" key="14">
    <source>
        <dbReference type="EMBL" id="RXW33363.1"/>
    </source>
</evidence>
<evidence type="ECO:0000256" key="10">
    <source>
        <dbReference type="ARBA" id="ARBA00023264"/>
    </source>
</evidence>
<dbReference type="GO" id="GO:0008444">
    <property type="term" value="F:CDP-diacylglycerol-glycerol-3-phosphate 3-phosphatidyltransferase activity"/>
    <property type="evidence" value="ECO:0007669"/>
    <property type="project" value="UniProtKB-UniRule"/>
</dbReference>
<dbReference type="AlphaFoldDB" id="A0A4Q2EJJ8"/>
<dbReference type="OrthoDB" id="9796672at2"/>
<dbReference type="NCBIfam" id="TIGR00560">
    <property type="entry name" value="pgsA"/>
    <property type="match status" value="1"/>
</dbReference>
<sequence>MSEQAKVSNWNVPNILTALRIVLVPVFAWVLLAYAQDPVLRWVATAIFLVAIATDALDGRIARKYNLITDFGKLWDPIADKALTGMAFVGLSILQELPWWITIIVLLREWGITVLRWAIIKYGVMAANRGGKLKTVMQSVALALFLPGLQFLPMAWGVVAWVAMGLAFLLTVVTGLDYLREANKLRRTYLAQHPEEGAGHE</sequence>
<dbReference type="InterPro" id="IPR000462">
    <property type="entry name" value="CDP-OH_P_trans"/>
</dbReference>
<keyword evidence="15" id="KW-1185">Reference proteome</keyword>
<evidence type="ECO:0000256" key="6">
    <source>
        <dbReference type="ARBA" id="ARBA00022989"/>
    </source>
</evidence>
<name>A0A4Q2EJJ8_9ACTN</name>
<dbReference type="RefSeq" id="WP_129457328.1">
    <property type="nucleotide sequence ID" value="NZ_PPCV01000001.1"/>
</dbReference>
<reference evidence="14 15" key="1">
    <citation type="submission" date="2018-01" db="EMBL/GenBank/DDBJ databases">
        <title>Lactibacter flavus gen. nov., sp. nov., a novel bacterium of the family Propionibacteriaceae isolated from raw milk and dairy products.</title>
        <authorList>
            <person name="Wenning M."/>
            <person name="Breitenwieser F."/>
            <person name="Huptas C."/>
            <person name="von Neubeck M."/>
            <person name="Busse H.-J."/>
            <person name="Scherer S."/>
        </authorList>
    </citation>
    <scope>NUCLEOTIDE SEQUENCE [LARGE SCALE GENOMIC DNA]</scope>
    <source>
        <strain evidence="14 15">VG341</strain>
    </source>
</reference>
<evidence type="ECO:0000256" key="2">
    <source>
        <dbReference type="ARBA" id="ARBA00010441"/>
    </source>
</evidence>